<gene>
    <name evidence="1" type="ORF">A2U01_0008148</name>
</gene>
<comment type="caution">
    <text evidence="1">The sequence shown here is derived from an EMBL/GenBank/DDBJ whole genome shotgun (WGS) entry which is preliminary data.</text>
</comment>
<sequence>MTQVFQGSQRIELCLSHKQRYNKRDIKKDNKKTYGTVEVTGTEADDIVQHK</sequence>
<reference evidence="1 2" key="1">
    <citation type="journal article" date="2018" name="Front. Plant Sci.">
        <title>Red Clover (Trifolium pratense) and Zigzag Clover (T. medium) - A Picture of Genomic Similarities and Differences.</title>
        <authorList>
            <person name="Dluhosova J."/>
            <person name="Istvanek J."/>
            <person name="Nedelnik J."/>
            <person name="Repkova J."/>
        </authorList>
    </citation>
    <scope>NUCLEOTIDE SEQUENCE [LARGE SCALE GENOMIC DNA]</scope>
    <source>
        <strain evidence="2">cv. 10/8</strain>
        <tissue evidence="1">Leaf</tissue>
    </source>
</reference>
<feature type="non-terminal residue" evidence="1">
    <location>
        <position position="51"/>
    </location>
</feature>
<proteinExistence type="predicted"/>
<name>A0A392MIV7_9FABA</name>
<dbReference type="EMBL" id="LXQA010011883">
    <property type="protein sequence ID" value="MCH87281.1"/>
    <property type="molecule type" value="Genomic_DNA"/>
</dbReference>
<organism evidence="1 2">
    <name type="scientific">Trifolium medium</name>
    <dbReference type="NCBI Taxonomy" id="97028"/>
    <lineage>
        <taxon>Eukaryota</taxon>
        <taxon>Viridiplantae</taxon>
        <taxon>Streptophyta</taxon>
        <taxon>Embryophyta</taxon>
        <taxon>Tracheophyta</taxon>
        <taxon>Spermatophyta</taxon>
        <taxon>Magnoliopsida</taxon>
        <taxon>eudicotyledons</taxon>
        <taxon>Gunneridae</taxon>
        <taxon>Pentapetalae</taxon>
        <taxon>rosids</taxon>
        <taxon>fabids</taxon>
        <taxon>Fabales</taxon>
        <taxon>Fabaceae</taxon>
        <taxon>Papilionoideae</taxon>
        <taxon>50 kb inversion clade</taxon>
        <taxon>NPAAA clade</taxon>
        <taxon>Hologalegina</taxon>
        <taxon>IRL clade</taxon>
        <taxon>Trifolieae</taxon>
        <taxon>Trifolium</taxon>
    </lineage>
</organism>
<keyword evidence="2" id="KW-1185">Reference proteome</keyword>
<dbReference type="Proteomes" id="UP000265520">
    <property type="component" value="Unassembled WGS sequence"/>
</dbReference>
<dbReference type="AlphaFoldDB" id="A0A392MIV7"/>
<evidence type="ECO:0000313" key="2">
    <source>
        <dbReference type="Proteomes" id="UP000265520"/>
    </source>
</evidence>
<protein>
    <submittedName>
        <fullName evidence="1">Uncharacterized protein</fullName>
    </submittedName>
</protein>
<evidence type="ECO:0000313" key="1">
    <source>
        <dbReference type="EMBL" id="MCH87281.1"/>
    </source>
</evidence>
<accession>A0A392MIV7</accession>